<gene>
    <name evidence="2" type="ORF">CEY00_Acc00438</name>
</gene>
<dbReference type="FunCoup" id="A0A2R6S0W7">
    <property type="interactions" value="431"/>
</dbReference>
<dbReference type="STRING" id="1590841.A0A2R6S0W7"/>
<keyword evidence="3" id="KW-1185">Reference proteome</keyword>
<proteinExistence type="predicted"/>
<reference evidence="2 3" key="1">
    <citation type="submission" date="2017-07" db="EMBL/GenBank/DDBJ databases">
        <title>An improved, manually edited Actinidia chinensis var. chinensis (kiwifruit) genome highlights the challenges associated with draft genomes and gene prediction in plants.</title>
        <authorList>
            <person name="Pilkington S."/>
            <person name="Crowhurst R."/>
            <person name="Hilario E."/>
            <person name="Nardozza S."/>
            <person name="Fraser L."/>
            <person name="Peng Y."/>
            <person name="Gunaseelan K."/>
            <person name="Simpson R."/>
            <person name="Tahir J."/>
            <person name="Deroles S."/>
            <person name="Templeton K."/>
            <person name="Luo Z."/>
            <person name="Davy M."/>
            <person name="Cheng C."/>
            <person name="Mcneilage M."/>
            <person name="Scaglione D."/>
            <person name="Liu Y."/>
            <person name="Zhang Q."/>
            <person name="Datson P."/>
            <person name="De Silva N."/>
            <person name="Gardiner S."/>
            <person name="Bassett H."/>
            <person name="Chagne D."/>
            <person name="Mccallum J."/>
            <person name="Dzierzon H."/>
            <person name="Deng C."/>
            <person name="Wang Y.-Y."/>
            <person name="Barron N."/>
            <person name="Manako K."/>
            <person name="Bowen J."/>
            <person name="Foster T."/>
            <person name="Erridge Z."/>
            <person name="Tiffin H."/>
            <person name="Waite C."/>
            <person name="Davies K."/>
            <person name="Grierson E."/>
            <person name="Laing W."/>
            <person name="Kirk R."/>
            <person name="Chen X."/>
            <person name="Wood M."/>
            <person name="Montefiori M."/>
            <person name="Brummell D."/>
            <person name="Schwinn K."/>
            <person name="Catanach A."/>
            <person name="Fullerton C."/>
            <person name="Li D."/>
            <person name="Meiyalaghan S."/>
            <person name="Nieuwenhuizen N."/>
            <person name="Read N."/>
            <person name="Prakash R."/>
            <person name="Hunter D."/>
            <person name="Zhang H."/>
            <person name="Mckenzie M."/>
            <person name="Knabel M."/>
            <person name="Harris A."/>
            <person name="Allan A."/>
            <person name="Chen A."/>
            <person name="Janssen B."/>
            <person name="Plunkett B."/>
            <person name="Dwamena C."/>
            <person name="Voogd C."/>
            <person name="Leif D."/>
            <person name="Lafferty D."/>
            <person name="Souleyre E."/>
            <person name="Varkonyi-Gasic E."/>
            <person name="Gambi F."/>
            <person name="Hanley J."/>
            <person name="Yao J.-L."/>
            <person name="Cheung J."/>
            <person name="David K."/>
            <person name="Warren B."/>
            <person name="Marsh K."/>
            <person name="Snowden K."/>
            <person name="Lin-Wang K."/>
            <person name="Brian L."/>
            <person name="Martinez-Sanchez M."/>
            <person name="Wang M."/>
            <person name="Ileperuma N."/>
            <person name="Macnee N."/>
            <person name="Campin R."/>
            <person name="Mcatee P."/>
            <person name="Drummond R."/>
            <person name="Espley R."/>
            <person name="Ireland H."/>
            <person name="Wu R."/>
            <person name="Atkinson R."/>
            <person name="Karunairetnam S."/>
            <person name="Bulley S."/>
            <person name="Chunkath S."/>
            <person name="Hanley Z."/>
            <person name="Storey R."/>
            <person name="Thrimawithana A."/>
            <person name="Thomson S."/>
            <person name="David C."/>
            <person name="Testolin R."/>
        </authorList>
    </citation>
    <scope>NUCLEOTIDE SEQUENCE [LARGE SCALE GENOMIC DNA]</scope>
    <source>
        <strain evidence="3">cv. Red5</strain>
        <tissue evidence="2">Young leaf</tissue>
    </source>
</reference>
<dbReference type="Pfam" id="PF07797">
    <property type="entry name" value="DUF1639"/>
    <property type="match status" value="1"/>
</dbReference>
<protein>
    <submittedName>
        <fullName evidence="2">Pescadillo like</fullName>
    </submittedName>
</protein>
<dbReference type="EMBL" id="NKQK01000001">
    <property type="protein sequence ID" value="PSS35934.1"/>
    <property type="molecule type" value="Genomic_DNA"/>
</dbReference>
<feature type="non-terminal residue" evidence="2">
    <location>
        <position position="267"/>
    </location>
</feature>
<reference evidence="3" key="2">
    <citation type="journal article" date="2018" name="BMC Genomics">
        <title>A manually annotated Actinidia chinensis var. chinensis (kiwifruit) genome highlights the challenges associated with draft genomes and gene prediction in plants.</title>
        <authorList>
            <person name="Pilkington S.M."/>
            <person name="Crowhurst R."/>
            <person name="Hilario E."/>
            <person name="Nardozza S."/>
            <person name="Fraser L."/>
            <person name="Peng Y."/>
            <person name="Gunaseelan K."/>
            <person name="Simpson R."/>
            <person name="Tahir J."/>
            <person name="Deroles S.C."/>
            <person name="Templeton K."/>
            <person name="Luo Z."/>
            <person name="Davy M."/>
            <person name="Cheng C."/>
            <person name="McNeilage M."/>
            <person name="Scaglione D."/>
            <person name="Liu Y."/>
            <person name="Zhang Q."/>
            <person name="Datson P."/>
            <person name="De Silva N."/>
            <person name="Gardiner S.E."/>
            <person name="Bassett H."/>
            <person name="Chagne D."/>
            <person name="McCallum J."/>
            <person name="Dzierzon H."/>
            <person name="Deng C."/>
            <person name="Wang Y.Y."/>
            <person name="Barron L."/>
            <person name="Manako K."/>
            <person name="Bowen J."/>
            <person name="Foster T.M."/>
            <person name="Erridge Z.A."/>
            <person name="Tiffin H."/>
            <person name="Waite C.N."/>
            <person name="Davies K.M."/>
            <person name="Grierson E.P."/>
            <person name="Laing W.A."/>
            <person name="Kirk R."/>
            <person name="Chen X."/>
            <person name="Wood M."/>
            <person name="Montefiori M."/>
            <person name="Brummell D.A."/>
            <person name="Schwinn K.E."/>
            <person name="Catanach A."/>
            <person name="Fullerton C."/>
            <person name="Li D."/>
            <person name="Meiyalaghan S."/>
            <person name="Nieuwenhuizen N."/>
            <person name="Read N."/>
            <person name="Prakash R."/>
            <person name="Hunter D."/>
            <person name="Zhang H."/>
            <person name="McKenzie M."/>
            <person name="Knabel M."/>
            <person name="Harris A."/>
            <person name="Allan A.C."/>
            <person name="Gleave A."/>
            <person name="Chen A."/>
            <person name="Janssen B.J."/>
            <person name="Plunkett B."/>
            <person name="Ampomah-Dwamena C."/>
            <person name="Voogd C."/>
            <person name="Leif D."/>
            <person name="Lafferty D."/>
            <person name="Souleyre E.J.F."/>
            <person name="Varkonyi-Gasic E."/>
            <person name="Gambi F."/>
            <person name="Hanley J."/>
            <person name="Yao J.L."/>
            <person name="Cheung J."/>
            <person name="David K.M."/>
            <person name="Warren B."/>
            <person name="Marsh K."/>
            <person name="Snowden K.C."/>
            <person name="Lin-Wang K."/>
            <person name="Brian L."/>
            <person name="Martinez-Sanchez M."/>
            <person name="Wang M."/>
            <person name="Ileperuma N."/>
            <person name="Macnee N."/>
            <person name="Campin R."/>
            <person name="McAtee P."/>
            <person name="Drummond R.S.M."/>
            <person name="Espley R.V."/>
            <person name="Ireland H.S."/>
            <person name="Wu R."/>
            <person name="Atkinson R.G."/>
            <person name="Karunairetnam S."/>
            <person name="Bulley S."/>
            <person name="Chunkath S."/>
            <person name="Hanley Z."/>
            <person name="Storey R."/>
            <person name="Thrimawithana A.H."/>
            <person name="Thomson S."/>
            <person name="David C."/>
            <person name="Testolin R."/>
            <person name="Huang H."/>
            <person name="Hellens R.P."/>
            <person name="Schaffer R.J."/>
        </authorList>
    </citation>
    <scope>NUCLEOTIDE SEQUENCE [LARGE SCALE GENOMIC DNA]</scope>
    <source>
        <strain evidence="3">cv. Red5</strain>
    </source>
</reference>
<feature type="region of interest" description="Disordered" evidence="1">
    <location>
        <begin position="1"/>
        <end position="185"/>
    </location>
</feature>
<evidence type="ECO:0000313" key="2">
    <source>
        <dbReference type="EMBL" id="PSS35934.1"/>
    </source>
</evidence>
<dbReference type="PANTHER" id="PTHR33130">
    <property type="entry name" value="PUTATIVE (DUF1639)-RELATED"/>
    <property type="match status" value="1"/>
</dbReference>
<dbReference type="Gramene" id="PSS35934">
    <property type="protein sequence ID" value="PSS35934"/>
    <property type="gene ID" value="CEY00_Acc00438"/>
</dbReference>
<dbReference type="OMA" id="QSPMRDS"/>
<sequence>MSSPVPAKSQPLHNFSLPLLKWTKSQTNHHHRGRRLSGSSPPPPDSVAGRRQSPLLDLAWRQSPMRDSASESESGYASENRRNSTPEDVKNGVIEKSEKKSADVDGDGGKDGRSKIYIRLRKNKSDDVQNEGKTGTEGGEVDELVGKSWNLRPRKPIRKLSNANGGVSLQENKASQQITPNRPDLIRMQTGPEAEIAEKKEKKQKFSVSLSRLEIEEDVFALTGSKPARRPKKRAKIVQKQLDNLFPGLWLAAITPDSYKVSDAPLK</sequence>
<dbReference type="OrthoDB" id="909814at2759"/>
<dbReference type="PANTHER" id="PTHR33130:SF41">
    <property type="entry name" value="NEUROFILAMENT HEAVY POLYPEPTIDE-LIKE"/>
    <property type="match status" value="1"/>
</dbReference>
<accession>A0A2R6S0W7</accession>
<dbReference type="InParanoid" id="A0A2R6S0W7"/>
<dbReference type="AlphaFoldDB" id="A0A2R6S0W7"/>
<comment type="caution">
    <text evidence="2">The sequence shown here is derived from an EMBL/GenBank/DDBJ whole genome shotgun (WGS) entry which is preliminary data.</text>
</comment>
<organism evidence="2 3">
    <name type="scientific">Actinidia chinensis var. chinensis</name>
    <name type="common">Chinese soft-hair kiwi</name>
    <dbReference type="NCBI Taxonomy" id="1590841"/>
    <lineage>
        <taxon>Eukaryota</taxon>
        <taxon>Viridiplantae</taxon>
        <taxon>Streptophyta</taxon>
        <taxon>Embryophyta</taxon>
        <taxon>Tracheophyta</taxon>
        <taxon>Spermatophyta</taxon>
        <taxon>Magnoliopsida</taxon>
        <taxon>eudicotyledons</taxon>
        <taxon>Gunneridae</taxon>
        <taxon>Pentapetalae</taxon>
        <taxon>asterids</taxon>
        <taxon>Ericales</taxon>
        <taxon>Actinidiaceae</taxon>
        <taxon>Actinidia</taxon>
    </lineage>
</organism>
<dbReference type="Proteomes" id="UP000241394">
    <property type="component" value="Chromosome LG1"/>
</dbReference>
<feature type="compositionally biased region" description="Polar residues" evidence="1">
    <location>
        <begin position="161"/>
        <end position="180"/>
    </location>
</feature>
<dbReference type="InterPro" id="IPR012438">
    <property type="entry name" value="DUF1639"/>
</dbReference>
<name>A0A2R6S0W7_ACTCC</name>
<evidence type="ECO:0000256" key="1">
    <source>
        <dbReference type="SAM" id="MobiDB-lite"/>
    </source>
</evidence>
<feature type="compositionally biased region" description="Basic and acidic residues" evidence="1">
    <location>
        <begin position="79"/>
        <end position="114"/>
    </location>
</feature>
<evidence type="ECO:0000313" key="3">
    <source>
        <dbReference type="Proteomes" id="UP000241394"/>
    </source>
</evidence>